<dbReference type="SMART" id="SM00990">
    <property type="entry name" value="VRR_NUC"/>
    <property type="match status" value="1"/>
</dbReference>
<dbReference type="InterPro" id="IPR014883">
    <property type="entry name" value="VRR_NUC"/>
</dbReference>
<dbReference type="Proteomes" id="UP001595616">
    <property type="component" value="Unassembled WGS sequence"/>
</dbReference>
<feature type="domain" description="VRR-NUC" evidence="11">
    <location>
        <begin position="436"/>
        <end position="548"/>
    </location>
</feature>
<keyword evidence="6" id="KW-0540">Nuclease</keyword>
<dbReference type="Gene3D" id="3.40.1350.10">
    <property type="match status" value="1"/>
</dbReference>
<keyword evidence="9" id="KW-0460">Magnesium</keyword>
<dbReference type="InterPro" id="IPR011856">
    <property type="entry name" value="tRNA_endonuc-like_dom_sf"/>
</dbReference>
<comment type="cofactor">
    <cofactor evidence="2">
        <name>Mn(2+)</name>
        <dbReference type="ChEBI" id="CHEBI:29035"/>
    </cofactor>
</comment>
<dbReference type="PANTHER" id="PTHR15749">
    <property type="entry name" value="FANCONI-ASSOCIATED NUCLEASE 1"/>
    <property type="match status" value="1"/>
</dbReference>
<gene>
    <name evidence="12" type="ORF">ACFOOI_20560</name>
</gene>
<evidence type="ECO:0000256" key="8">
    <source>
        <dbReference type="ARBA" id="ARBA00022801"/>
    </source>
</evidence>
<evidence type="ECO:0000313" key="12">
    <source>
        <dbReference type="EMBL" id="MFC3813069.1"/>
    </source>
</evidence>
<evidence type="ECO:0000259" key="11">
    <source>
        <dbReference type="SMART" id="SM00990"/>
    </source>
</evidence>
<keyword evidence="7" id="KW-0479">Metal-binding</keyword>
<dbReference type="Pfam" id="PF08774">
    <property type="entry name" value="VRR_NUC"/>
    <property type="match status" value="1"/>
</dbReference>
<comment type="catalytic activity">
    <reaction evidence="1">
        <text>Hydrolytically removes 5'-nucleotides successively from the 3'-hydroxy termini of 3'-hydroxy-terminated oligonucleotides.</text>
        <dbReference type="EC" id="3.1.4.1"/>
    </reaction>
</comment>
<dbReference type="EMBL" id="JBHRYQ010000001">
    <property type="protein sequence ID" value="MFC3813069.1"/>
    <property type="molecule type" value="Genomic_DNA"/>
</dbReference>
<evidence type="ECO:0000256" key="5">
    <source>
        <dbReference type="ARBA" id="ARBA00012029"/>
    </source>
</evidence>
<evidence type="ECO:0000313" key="13">
    <source>
        <dbReference type="Proteomes" id="UP001595616"/>
    </source>
</evidence>
<dbReference type="PANTHER" id="PTHR15749:SF4">
    <property type="entry name" value="FANCONI-ASSOCIATED NUCLEASE 1"/>
    <property type="match status" value="1"/>
</dbReference>
<name>A0ABV7Z0I2_9BACT</name>
<protein>
    <recommendedName>
        <fullName evidence="5">phosphodiesterase I</fullName>
        <ecNumber evidence="5">3.1.4.1</ecNumber>
    </recommendedName>
</protein>
<evidence type="ECO:0000256" key="10">
    <source>
        <dbReference type="ARBA" id="ARBA00023211"/>
    </source>
</evidence>
<comment type="similarity">
    <text evidence="4">Belongs to the FAN1 family.</text>
</comment>
<organism evidence="12 13">
    <name type="scientific">Lacihabitans lacunae</name>
    <dbReference type="NCBI Taxonomy" id="1028214"/>
    <lineage>
        <taxon>Bacteria</taxon>
        <taxon>Pseudomonadati</taxon>
        <taxon>Bacteroidota</taxon>
        <taxon>Cytophagia</taxon>
        <taxon>Cytophagales</taxon>
        <taxon>Leadbetterellaceae</taxon>
        <taxon>Lacihabitans</taxon>
    </lineage>
</organism>
<comment type="cofactor">
    <cofactor evidence="3">
        <name>Mg(2+)</name>
        <dbReference type="ChEBI" id="CHEBI:18420"/>
    </cofactor>
</comment>
<dbReference type="RefSeq" id="WP_379839975.1">
    <property type="nucleotide sequence ID" value="NZ_JBHRYQ010000001.1"/>
</dbReference>
<evidence type="ECO:0000256" key="2">
    <source>
        <dbReference type="ARBA" id="ARBA00001936"/>
    </source>
</evidence>
<evidence type="ECO:0000256" key="6">
    <source>
        <dbReference type="ARBA" id="ARBA00022722"/>
    </source>
</evidence>
<reference evidence="13" key="1">
    <citation type="journal article" date="2019" name="Int. J. Syst. Evol. Microbiol.">
        <title>The Global Catalogue of Microorganisms (GCM) 10K type strain sequencing project: providing services to taxonomists for standard genome sequencing and annotation.</title>
        <authorList>
            <consortium name="The Broad Institute Genomics Platform"/>
            <consortium name="The Broad Institute Genome Sequencing Center for Infectious Disease"/>
            <person name="Wu L."/>
            <person name="Ma J."/>
        </authorList>
    </citation>
    <scope>NUCLEOTIDE SEQUENCE [LARGE SCALE GENOMIC DNA]</scope>
    <source>
        <strain evidence="13">CECT 7956</strain>
    </source>
</reference>
<dbReference type="Pfam" id="PF21315">
    <property type="entry name" value="FAN1_HTH"/>
    <property type="match status" value="1"/>
</dbReference>
<evidence type="ECO:0000256" key="3">
    <source>
        <dbReference type="ARBA" id="ARBA00001946"/>
    </source>
</evidence>
<dbReference type="InterPro" id="IPR033315">
    <property type="entry name" value="Fan1-like"/>
</dbReference>
<comment type="caution">
    <text evidence="12">The sequence shown here is derived from an EMBL/GenBank/DDBJ whole genome shotgun (WGS) entry which is preliminary data.</text>
</comment>
<proteinExistence type="inferred from homology"/>
<accession>A0ABV7Z0I2</accession>
<evidence type="ECO:0000256" key="1">
    <source>
        <dbReference type="ARBA" id="ARBA00000983"/>
    </source>
</evidence>
<evidence type="ECO:0000256" key="4">
    <source>
        <dbReference type="ARBA" id="ARBA00005533"/>
    </source>
</evidence>
<dbReference type="InterPro" id="IPR049125">
    <property type="entry name" value="FAN1-like_WH"/>
</dbReference>
<keyword evidence="13" id="KW-1185">Reference proteome</keyword>
<keyword evidence="10" id="KW-0464">Manganese</keyword>
<evidence type="ECO:0000256" key="9">
    <source>
        <dbReference type="ARBA" id="ARBA00022842"/>
    </source>
</evidence>
<keyword evidence="8" id="KW-0378">Hydrolase</keyword>
<sequence>MEEKIVLPPKYYHTNFEYLLTFVKEKYHHLLNTSEWSFLRKYYTLPEDAQCLFIRFTNRKGLFFRSDNLKYEELQDIPSQLKTLLKAGFLSKPDPLEHLHLTKDLLDVLTKAELLKFFSLNSMKSEKKEVIVSYLLAEFDYSELIKIINEATEIVKMNFEMEVSFLRFLFFGNRAMDMTEFVLRDMGLVQYYQQQEDDLVARFETRKDADDKWMVSDQFLIFDELSKSVETQEVLEWYMTLFDTIKDLSPIAKPSFDKLALRVARFFERAKQPGYAIEVYKTTPIAPARERLTRCLAKLGNIEEAKTWCELMIEQPQNNDEQYFAEYFIGNLGTKKSKKQTTTWLQNSKEIVISKIYKNQVELGAIDYFFENEFEAAFSENYPWRSIFGLWLWDIIFDPTLVSFHHPFQRRPSDLYLPDFYEKRHEQVEAKLMEFSDSDELLEYLWLNFTKHLDTANPFVVWLEEIWTLVRIIVIRIDLESLRSIVRKMAENLVENSRGFPDLLVWSESHYELVEIKGPNDNLSHQQLFWLRYFEEIGVKASVLRVKYQKDE</sequence>
<dbReference type="EC" id="3.1.4.1" evidence="5"/>
<evidence type="ECO:0000256" key="7">
    <source>
        <dbReference type="ARBA" id="ARBA00022723"/>
    </source>
</evidence>